<dbReference type="SUPFAM" id="SSF88659">
    <property type="entry name" value="Sigma3 and sigma4 domains of RNA polymerase sigma factors"/>
    <property type="match status" value="1"/>
</dbReference>
<dbReference type="InterPro" id="IPR014284">
    <property type="entry name" value="RNA_pol_sigma-70_dom"/>
</dbReference>
<organism evidence="7 8">
    <name type="scientific">Anaerolinea thermophila (strain DSM 14523 / JCM 11388 / NBRC 100420 / UNI-1)</name>
    <dbReference type="NCBI Taxonomy" id="926569"/>
    <lineage>
        <taxon>Bacteria</taxon>
        <taxon>Bacillati</taxon>
        <taxon>Chloroflexota</taxon>
        <taxon>Anaerolineae</taxon>
        <taxon>Anaerolineales</taxon>
        <taxon>Anaerolineaceae</taxon>
        <taxon>Anaerolinea</taxon>
    </lineage>
</organism>
<evidence type="ECO:0000256" key="3">
    <source>
        <dbReference type="ARBA" id="ARBA00023082"/>
    </source>
</evidence>
<dbReference type="PANTHER" id="PTHR43133">
    <property type="entry name" value="RNA POLYMERASE ECF-TYPE SIGMA FACTO"/>
    <property type="match status" value="1"/>
</dbReference>
<dbReference type="NCBIfam" id="TIGR02937">
    <property type="entry name" value="sigma70-ECF"/>
    <property type="match status" value="1"/>
</dbReference>
<feature type="domain" description="RNA polymerase sigma-70 region 2" evidence="5">
    <location>
        <begin position="25"/>
        <end position="90"/>
    </location>
</feature>
<reference evidence="7 8" key="1">
    <citation type="submission" date="2010-12" db="EMBL/GenBank/DDBJ databases">
        <title>Whole genome sequence of Anaerolinea thermophila UNI-1.</title>
        <authorList>
            <person name="Narita-Yamada S."/>
            <person name="Kishi E."/>
            <person name="Watanabe Y."/>
            <person name="Takasaki K."/>
            <person name="Ankai A."/>
            <person name="Oguchi A."/>
            <person name="Fukui S."/>
            <person name="Takahashi M."/>
            <person name="Yashiro I."/>
            <person name="Hosoyama A."/>
            <person name="Sekiguchi Y."/>
            <person name="Hanada S."/>
            <person name="Fujita N."/>
        </authorList>
    </citation>
    <scope>NUCLEOTIDE SEQUENCE [LARGE SCALE GENOMIC DNA]</scope>
    <source>
        <strain evidence="8">DSM 14523 / JCM 11388 / NBRC 100420 / UNI-1</strain>
    </source>
</reference>
<comment type="similarity">
    <text evidence="1">Belongs to the sigma-70 factor family. ECF subfamily.</text>
</comment>
<dbReference type="STRING" id="926569.ANT_00760"/>
<name>E8MYG5_ANATU</name>
<dbReference type="InterPro" id="IPR013325">
    <property type="entry name" value="RNA_pol_sigma_r2"/>
</dbReference>
<dbReference type="Pfam" id="PF08281">
    <property type="entry name" value="Sigma70_r4_2"/>
    <property type="match status" value="1"/>
</dbReference>
<dbReference type="Proteomes" id="UP000008922">
    <property type="component" value="Chromosome"/>
</dbReference>
<dbReference type="Gene3D" id="1.10.1740.10">
    <property type="match status" value="1"/>
</dbReference>
<dbReference type="GO" id="GO:0003677">
    <property type="term" value="F:DNA binding"/>
    <property type="evidence" value="ECO:0007669"/>
    <property type="project" value="InterPro"/>
</dbReference>
<dbReference type="Gene3D" id="1.10.10.10">
    <property type="entry name" value="Winged helix-like DNA-binding domain superfamily/Winged helix DNA-binding domain"/>
    <property type="match status" value="1"/>
</dbReference>
<evidence type="ECO:0000256" key="4">
    <source>
        <dbReference type="ARBA" id="ARBA00023163"/>
    </source>
</evidence>
<dbReference type="AlphaFoldDB" id="E8MYG5"/>
<evidence type="ECO:0000256" key="1">
    <source>
        <dbReference type="ARBA" id="ARBA00010641"/>
    </source>
</evidence>
<dbReference type="InterPro" id="IPR036388">
    <property type="entry name" value="WH-like_DNA-bd_sf"/>
</dbReference>
<keyword evidence="2" id="KW-0805">Transcription regulation</keyword>
<dbReference type="PANTHER" id="PTHR43133:SF57">
    <property type="entry name" value="RNA POLYMERASE SIGMA-70 FACTOR"/>
    <property type="match status" value="1"/>
</dbReference>
<dbReference type="InterPro" id="IPR013324">
    <property type="entry name" value="RNA_pol_sigma_r3/r4-like"/>
</dbReference>
<dbReference type="GO" id="GO:0016987">
    <property type="term" value="F:sigma factor activity"/>
    <property type="evidence" value="ECO:0007669"/>
    <property type="project" value="UniProtKB-KW"/>
</dbReference>
<dbReference type="SUPFAM" id="SSF88946">
    <property type="entry name" value="Sigma2 domain of RNA polymerase sigma factors"/>
    <property type="match status" value="1"/>
</dbReference>
<dbReference type="Pfam" id="PF04542">
    <property type="entry name" value="Sigma70_r2"/>
    <property type="match status" value="1"/>
</dbReference>
<dbReference type="eggNOG" id="COG1595">
    <property type="taxonomic scope" value="Bacteria"/>
</dbReference>
<evidence type="ECO:0000313" key="8">
    <source>
        <dbReference type="Proteomes" id="UP000008922"/>
    </source>
</evidence>
<feature type="domain" description="RNA polymerase sigma factor 70 region 4 type 2" evidence="6">
    <location>
        <begin position="122"/>
        <end position="175"/>
    </location>
</feature>
<gene>
    <name evidence="7" type="ordered locus">ANT_00760</name>
</gene>
<dbReference type="HOGENOM" id="CLU_047691_3_0_0"/>
<sequence length="185" mass="21139">MNDMEEAALLEKARAFDLDALAEVYDRYSPPLYLYALRLLGDEALAEECVADTFHRFLQALRHGGGPQSHLQAYLYRMAHNWITDIFRRNPARWQELAEDETTPEQANSPSLEAQADLLLERERVRRALMALTPDQRQVVVLKFLEGWDNEAIARAVGKPVGAVKSLQHRALASLRRWLGKEEQG</sequence>
<dbReference type="InterPro" id="IPR013249">
    <property type="entry name" value="RNA_pol_sigma70_r4_t2"/>
</dbReference>
<evidence type="ECO:0000259" key="5">
    <source>
        <dbReference type="Pfam" id="PF04542"/>
    </source>
</evidence>
<keyword evidence="3" id="KW-0731">Sigma factor</keyword>
<dbReference type="InParanoid" id="E8MYG5"/>
<dbReference type="InterPro" id="IPR007627">
    <property type="entry name" value="RNA_pol_sigma70_r2"/>
</dbReference>
<dbReference type="InterPro" id="IPR039425">
    <property type="entry name" value="RNA_pol_sigma-70-like"/>
</dbReference>
<accession>E8MYG5</accession>
<keyword evidence="4" id="KW-0804">Transcription</keyword>
<dbReference type="EMBL" id="AP012029">
    <property type="protein sequence ID" value="BAJ62110.1"/>
    <property type="molecule type" value="Genomic_DNA"/>
</dbReference>
<evidence type="ECO:0000259" key="6">
    <source>
        <dbReference type="Pfam" id="PF08281"/>
    </source>
</evidence>
<evidence type="ECO:0000256" key="2">
    <source>
        <dbReference type="ARBA" id="ARBA00023015"/>
    </source>
</evidence>
<dbReference type="OrthoDB" id="9784272at2"/>
<keyword evidence="8" id="KW-1185">Reference proteome</keyword>
<dbReference type="KEGG" id="atm:ANT_00760"/>
<protein>
    <submittedName>
        <fullName evidence="7">RNA polymerase ECF-type sigma factor</fullName>
    </submittedName>
</protein>
<evidence type="ECO:0000313" key="7">
    <source>
        <dbReference type="EMBL" id="BAJ62110.1"/>
    </source>
</evidence>
<dbReference type="GO" id="GO:0006352">
    <property type="term" value="P:DNA-templated transcription initiation"/>
    <property type="evidence" value="ECO:0007669"/>
    <property type="project" value="InterPro"/>
</dbReference>
<dbReference type="CDD" id="cd06171">
    <property type="entry name" value="Sigma70_r4"/>
    <property type="match status" value="1"/>
</dbReference>
<proteinExistence type="inferred from homology"/>